<dbReference type="InterPro" id="IPR036291">
    <property type="entry name" value="NAD(P)-bd_dom_sf"/>
</dbReference>
<evidence type="ECO:0008006" key="6">
    <source>
        <dbReference type="Google" id="ProtNLM"/>
    </source>
</evidence>
<dbReference type="PROSITE" id="PS00061">
    <property type="entry name" value="ADH_SHORT"/>
    <property type="match status" value="1"/>
</dbReference>
<dbReference type="FunFam" id="3.40.50.720:FF:000084">
    <property type="entry name" value="Short-chain dehydrogenase reductase"/>
    <property type="match status" value="1"/>
</dbReference>
<name>A0A2S6MV93_RHOGL</name>
<reference evidence="4 5" key="1">
    <citation type="journal article" date="2018" name="Arch. Microbiol.">
        <title>New insights into the metabolic potential of the phototrophic purple bacterium Rhodopila globiformis DSM 161(T) from its draft genome sequence and evidence for a vanadium-dependent nitrogenase.</title>
        <authorList>
            <person name="Imhoff J.F."/>
            <person name="Rahn T."/>
            <person name="Kunzel S."/>
            <person name="Neulinger S.C."/>
        </authorList>
    </citation>
    <scope>NUCLEOTIDE SEQUENCE [LARGE SCALE GENOMIC DNA]</scope>
    <source>
        <strain evidence="4 5">DSM 161</strain>
    </source>
</reference>
<dbReference type="PANTHER" id="PTHR42760">
    <property type="entry name" value="SHORT-CHAIN DEHYDROGENASES/REDUCTASES FAMILY MEMBER"/>
    <property type="match status" value="1"/>
</dbReference>
<keyword evidence="2" id="KW-0560">Oxidoreductase</keyword>
<evidence type="ECO:0000313" key="5">
    <source>
        <dbReference type="Proteomes" id="UP000239724"/>
    </source>
</evidence>
<dbReference type="Proteomes" id="UP000239724">
    <property type="component" value="Unassembled WGS sequence"/>
</dbReference>
<sequence>MRSCLCPVFVANSAPRGRHAFPATACLLCRPGHKLRAGTRSNGRTLMELTGAVALVTGGNGGLGQRICHALAKQGAHVAVVYAQSREQAEGVARDLTARHQVNAAAFPCDVTDAASVERLVDGVARHFSRIDILVNDAAYNKSIPFADMDGLTQEVWDRIMAVNLTGPMRLTKAVAPVMKAQRRGRIVNVASVAGLSPTGSSIAYAVSKAGLIHLTRCMAVALAPETLVNCVAPGLLEGTRATANLRPEQIERSAAGSLLQKAADKDDCADMVVTMCRTETMTGQTVVIDAGRVFH</sequence>
<dbReference type="GO" id="GO:0048038">
    <property type="term" value="F:quinone binding"/>
    <property type="evidence" value="ECO:0007669"/>
    <property type="project" value="TreeGrafter"/>
</dbReference>
<evidence type="ECO:0000313" key="4">
    <source>
        <dbReference type="EMBL" id="PPQ26284.1"/>
    </source>
</evidence>
<comment type="similarity">
    <text evidence="1 3">Belongs to the short-chain dehydrogenases/reductases (SDR) family.</text>
</comment>
<dbReference type="GO" id="GO:0016616">
    <property type="term" value="F:oxidoreductase activity, acting on the CH-OH group of donors, NAD or NADP as acceptor"/>
    <property type="evidence" value="ECO:0007669"/>
    <property type="project" value="TreeGrafter"/>
</dbReference>
<gene>
    <name evidence="4" type="ORF">CCS01_30470</name>
</gene>
<dbReference type="CDD" id="cd05233">
    <property type="entry name" value="SDR_c"/>
    <property type="match status" value="1"/>
</dbReference>
<evidence type="ECO:0000256" key="1">
    <source>
        <dbReference type="ARBA" id="ARBA00006484"/>
    </source>
</evidence>
<dbReference type="InterPro" id="IPR020904">
    <property type="entry name" value="Sc_DH/Rdtase_CS"/>
</dbReference>
<dbReference type="InterPro" id="IPR002347">
    <property type="entry name" value="SDR_fam"/>
</dbReference>
<dbReference type="AlphaFoldDB" id="A0A2S6MV93"/>
<evidence type="ECO:0000256" key="3">
    <source>
        <dbReference type="RuleBase" id="RU000363"/>
    </source>
</evidence>
<dbReference type="PANTHER" id="PTHR42760:SF133">
    <property type="entry name" value="3-OXOACYL-[ACYL-CARRIER-PROTEIN] REDUCTASE"/>
    <property type="match status" value="1"/>
</dbReference>
<evidence type="ECO:0000256" key="2">
    <source>
        <dbReference type="ARBA" id="ARBA00023002"/>
    </source>
</evidence>
<protein>
    <recommendedName>
        <fullName evidence="6">3-ketoacyl-ACP reductase</fullName>
    </recommendedName>
</protein>
<accession>A0A2S6MV93</accession>
<dbReference type="SUPFAM" id="SSF51735">
    <property type="entry name" value="NAD(P)-binding Rossmann-fold domains"/>
    <property type="match status" value="1"/>
</dbReference>
<dbReference type="EMBL" id="NHRY01000271">
    <property type="protein sequence ID" value="PPQ26284.1"/>
    <property type="molecule type" value="Genomic_DNA"/>
</dbReference>
<dbReference type="Pfam" id="PF00106">
    <property type="entry name" value="adh_short"/>
    <property type="match status" value="1"/>
</dbReference>
<keyword evidence="5" id="KW-1185">Reference proteome</keyword>
<comment type="caution">
    <text evidence="4">The sequence shown here is derived from an EMBL/GenBank/DDBJ whole genome shotgun (WGS) entry which is preliminary data.</text>
</comment>
<organism evidence="4 5">
    <name type="scientific">Rhodopila globiformis</name>
    <name type="common">Rhodopseudomonas globiformis</name>
    <dbReference type="NCBI Taxonomy" id="1071"/>
    <lineage>
        <taxon>Bacteria</taxon>
        <taxon>Pseudomonadati</taxon>
        <taxon>Pseudomonadota</taxon>
        <taxon>Alphaproteobacteria</taxon>
        <taxon>Acetobacterales</taxon>
        <taxon>Acetobacteraceae</taxon>
        <taxon>Rhodopila</taxon>
    </lineage>
</organism>
<dbReference type="PRINTS" id="PR00080">
    <property type="entry name" value="SDRFAMILY"/>
</dbReference>
<dbReference type="Gene3D" id="3.40.50.720">
    <property type="entry name" value="NAD(P)-binding Rossmann-like Domain"/>
    <property type="match status" value="1"/>
</dbReference>
<proteinExistence type="inferred from homology"/>
<dbReference type="GO" id="GO:0006633">
    <property type="term" value="P:fatty acid biosynthetic process"/>
    <property type="evidence" value="ECO:0007669"/>
    <property type="project" value="TreeGrafter"/>
</dbReference>
<dbReference type="PRINTS" id="PR00081">
    <property type="entry name" value="GDHRDH"/>
</dbReference>